<protein>
    <recommendedName>
        <fullName evidence="2">ATPase AAA-type core domain-containing protein</fullName>
    </recommendedName>
</protein>
<dbReference type="Gene3D" id="3.40.50.300">
    <property type="entry name" value="P-loop containing nucleotide triphosphate hydrolases"/>
    <property type="match status" value="1"/>
</dbReference>
<organism evidence="3 4">
    <name type="scientific">Sorangium cellulosum So0157-2</name>
    <dbReference type="NCBI Taxonomy" id="1254432"/>
    <lineage>
        <taxon>Bacteria</taxon>
        <taxon>Pseudomonadati</taxon>
        <taxon>Myxococcota</taxon>
        <taxon>Polyangia</taxon>
        <taxon>Polyangiales</taxon>
        <taxon>Polyangiaceae</taxon>
        <taxon>Sorangium</taxon>
    </lineage>
</organism>
<proteinExistence type="predicted"/>
<sequence length="383" mass="42285">MRAGSAKAVIRLRAHDDEDDLTTLALEPSPGGEVLRRRTFTEAAMPFIVAYGSRRGSGLLDSGRSAEPTPLAAVETLFDEGASLMQPDSWLIRWQLAALQGGKGSREARFFDAILSTLCELLPDVKAVHVSAKGVEIEGPTLGRVPLGALSDGYRTTMGWILDMVARWVEEARRRNLQVDGDFHEKMAGVAVIDEIDLHLHPRWQRDVISMVRGHFPRMSFVVTTHNPLTLLGARPGEIYVLRRGARGGVEILQRDLPPGAGAERILTGEWFGLPSTLDDETLDMLAEHQRLIRDSGLDAPEAVKLEEELRRRLGSFADTPVERLAHEAMAEHVEKDLRELTPEERKQARAKVAQILDEKPGPVKPAPVKSKPKAKRPKQSAG</sequence>
<dbReference type="GO" id="GO:0005524">
    <property type="term" value="F:ATP binding"/>
    <property type="evidence" value="ECO:0007669"/>
    <property type="project" value="InterPro"/>
</dbReference>
<dbReference type="EMBL" id="CP003969">
    <property type="protein sequence ID" value="AGP34827.1"/>
    <property type="molecule type" value="Genomic_DNA"/>
</dbReference>
<evidence type="ECO:0000313" key="3">
    <source>
        <dbReference type="EMBL" id="AGP34827.1"/>
    </source>
</evidence>
<dbReference type="Proteomes" id="UP000014803">
    <property type="component" value="Chromosome"/>
</dbReference>
<dbReference type="Pfam" id="PF13304">
    <property type="entry name" value="AAA_21"/>
    <property type="match status" value="1"/>
</dbReference>
<dbReference type="KEGG" id="scu:SCE1572_10055"/>
<dbReference type="InterPro" id="IPR003959">
    <property type="entry name" value="ATPase_AAA_core"/>
</dbReference>
<gene>
    <name evidence="3" type="ORF">SCE1572_10055</name>
</gene>
<dbReference type="AlphaFoldDB" id="S4XNR6"/>
<name>S4XNR6_SORCE</name>
<dbReference type="STRING" id="1254432.SCE1572_10055"/>
<feature type="compositionally biased region" description="Basic residues" evidence="1">
    <location>
        <begin position="371"/>
        <end position="383"/>
    </location>
</feature>
<evidence type="ECO:0000313" key="4">
    <source>
        <dbReference type="Proteomes" id="UP000014803"/>
    </source>
</evidence>
<accession>S4XNR6</accession>
<dbReference type="GO" id="GO:0016887">
    <property type="term" value="F:ATP hydrolysis activity"/>
    <property type="evidence" value="ECO:0007669"/>
    <property type="project" value="InterPro"/>
</dbReference>
<dbReference type="HOGENOM" id="CLU_721416_0_0_7"/>
<dbReference type="eggNOG" id="COG3950">
    <property type="taxonomic scope" value="Bacteria"/>
</dbReference>
<feature type="region of interest" description="Disordered" evidence="1">
    <location>
        <begin position="337"/>
        <end position="383"/>
    </location>
</feature>
<dbReference type="InterPro" id="IPR027417">
    <property type="entry name" value="P-loop_NTPase"/>
</dbReference>
<dbReference type="SUPFAM" id="SSF52540">
    <property type="entry name" value="P-loop containing nucleoside triphosphate hydrolases"/>
    <property type="match status" value="1"/>
</dbReference>
<evidence type="ECO:0000259" key="2">
    <source>
        <dbReference type="Pfam" id="PF13304"/>
    </source>
</evidence>
<dbReference type="PATRIC" id="fig|1254432.3.peg.2255"/>
<feature type="domain" description="ATPase AAA-type core" evidence="2">
    <location>
        <begin position="189"/>
        <end position="231"/>
    </location>
</feature>
<reference evidence="3 4" key="1">
    <citation type="journal article" date="2013" name="Sci. Rep.">
        <title>Extraordinary expansion of a Sorangium cellulosum genome from an alkaline milieu.</title>
        <authorList>
            <person name="Han K."/>
            <person name="Li Z.F."/>
            <person name="Peng R."/>
            <person name="Zhu L.P."/>
            <person name="Zhou T."/>
            <person name="Wang L.G."/>
            <person name="Li S.G."/>
            <person name="Zhang X.B."/>
            <person name="Hu W."/>
            <person name="Wu Z.H."/>
            <person name="Qin N."/>
            <person name="Li Y.Z."/>
        </authorList>
    </citation>
    <scope>NUCLEOTIDE SEQUENCE [LARGE SCALE GENOMIC DNA]</scope>
    <source>
        <strain evidence="3 4">So0157-2</strain>
    </source>
</reference>
<evidence type="ECO:0000256" key="1">
    <source>
        <dbReference type="SAM" id="MobiDB-lite"/>
    </source>
</evidence>
<feature type="compositionally biased region" description="Basic and acidic residues" evidence="1">
    <location>
        <begin position="337"/>
        <end position="348"/>
    </location>
</feature>